<dbReference type="GO" id="GO:0004312">
    <property type="term" value="F:fatty acid synthase activity"/>
    <property type="evidence" value="ECO:0007669"/>
    <property type="project" value="TreeGrafter"/>
</dbReference>
<comment type="similarity">
    <text evidence="3">Belongs to the thiolase-like superfamily. Beta-ketoacyl-ACP synthases family.</text>
</comment>
<dbReference type="Pfam" id="PF02801">
    <property type="entry name" value="Ketoacyl-synt_C"/>
    <property type="match status" value="1"/>
</dbReference>
<proteinExistence type="inferred from homology"/>
<dbReference type="Proteomes" id="UP000295604">
    <property type="component" value="Unassembled WGS sequence"/>
</dbReference>
<feature type="domain" description="Ketosynthase family 3 (KS3)" evidence="4">
    <location>
        <begin position="1"/>
        <end position="283"/>
    </location>
</feature>
<name>A0A4R8T9V8_9PEZI</name>
<dbReference type="Gene3D" id="3.40.366.10">
    <property type="entry name" value="Malonyl-Coenzyme A Acyl Carrier Protein, domain 2"/>
    <property type="match status" value="1"/>
</dbReference>
<evidence type="ECO:0000259" key="4">
    <source>
        <dbReference type="PROSITE" id="PS52004"/>
    </source>
</evidence>
<gene>
    <name evidence="5" type="primary">FUB1-1</name>
    <name evidence="5" type="ORF">C8034_v010621</name>
</gene>
<evidence type="ECO:0000256" key="1">
    <source>
        <dbReference type="ARBA" id="ARBA00022450"/>
    </source>
</evidence>
<organism evidence="5 6">
    <name type="scientific">Colletotrichum sidae</name>
    <dbReference type="NCBI Taxonomy" id="1347389"/>
    <lineage>
        <taxon>Eukaryota</taxon>
        <taxon>Fungi</taxon>
        <taxon>Dikarya</taxon>
        <taxon>Ascomycota</taxon>
        <taxon>Pezizomycotina</taxon>
        <taxon>Sordariomycetes</taxon>
        <taxon>Hypocreomycetidae</taxon>
        <taxon>Glomerellales</taxon>
        <taxon>Glomerellaceae</taxon>
        <taxon>Colletotrichum</taxon>
        <taxon>Colletotrichum orbiculare species complex</taxon>
    </lineage>
</organism>
<reference evidence="5 6" key="1">
    <citation type="submission" date="2018-11" db="EMBL/GenBank/DDBJ databases">
        <title>Genome sequence and assembly of Colletotrichum sidae.</title>
        <authorList>
            <person name="Gan P."/>
            <person name="Shirasu K."/>
        </authorList>
    </citation>
    <scope>NUCLEOTIDE SEQUENCE [LARGE SCALE GENOMIC DNA]</scope>
    <source>
        <strain evidence="5 6">CBS 518.97</strain>
    </source>
</reference>
<dbReference type="GO" id="GO:0044550">
    <property type="term" value="P:secondary metabolite biosynthetic process"/>
    <property type="evidence" value="ECO:0007669"/>
    <property type="project" value="TreeGrafter"/>
</dbReference>
<evidence type="ECO:0000313" key="5">
    <source>
        <dbReference type="EMBL" id="TEA14337.1"/>
    </source>
</evidence>
<protein>
    <submittedName>
        <fullName evidence="5">Reducing polyketide synthase FUB1</fullName>
    </submittedName>
</protein>
<dbReference type="AlphaFoldDB" id="A0A4R8T9V8"/>
<dbReference type="Gene3D" id="3.40.47.10">
    <property type="match status" value="1"/>
</dbReference>
<dbReference type="InterPro" id="IPR014030">
    <property type="entry name" value="Ketoacyl_synth_N"/>
</dbReference>
<evidence type="ECO:0000256" key="3">
    <source>
        <dbReference type="RuleBase" id="RU003694"/>
    </source>
</evidence>
<dbReference type="InterPro" id="IPR050091">
    <property type="entry name" value="PKS_NRPS_Biosynth_Enz"/>
</dbReference>
<sequence length="470" mass="50732">MDSTPPIAIIGLHIKFPGDATSPGGSLGYAHECSTCIKQSPLFAVLDAFYHPDPARVDSGTCQSLSTGESDMSLVCGSNTYLTPQCMSFPLSNASFLCPDARSYSFDHKANGYARGEGYVFVLGKPLAAALRDGDTIRAVIRTTGVNQDGRTPSITQPSANAQVELIKNEYVEAHGTGTPVGDPIEATAIGQVFRPRRTRRLWIGSVKSNIGHLEVASGLAGLLKTVLSLEKGFIPPIADFQKENPAIDTDELGNGPKTNRARVNVLQANGKSHANGHANGLDNNGVHSNGEMNDDHGPHATYAVLAFSAAGEYGVQRQTSALEDYFATHSRSDISAPHILNDLANTLGRRSLICWRGFAVVNSLEDVKGRLCKSLSPVICASPSKTPELSFVFTDRGAQYARMGINLIQYPVFQESLVECEKYIRDLDRDWSLFAELRKPQEESSIDIPSMSQTLCTALLVAIVDLFRS</sequence>
<dbReference type="EMBL" id="QAPF01000165">
    <property type="protein sequence ID" value="TEA14337.1"/>
    <property type="molecule type" value="Genomic_DNA"/>
</dbReference>
<dbReference type="SUPFAM" id="SSF53901">
    <property type="entry name" value="Thiolase-like"/>
    <property type="match status" value="1"/>
</dbReference>
<dbReference type="InterPro" id="IPR016039">
    <property type="entry name" value="Thiolase-like"/>
</dbReference>
<dbReference type="PROSITE" id="PS52004">
    <property type="entry name" value="KS3_2"/>
    <property type="match status" value="1"/>
</dbReference>
<dbReference type="SUPFAM" id="SSF52151">
    <property type="entry name" value="FabD/lysophospholipase-like"/>
    <property type="match status" value="1"/>
</dbReference>
<keyword evidence="1" id="KW-0596">Phosphopantetheine</keyword>
<dbReference type="PANTHER" id="PTHR43775:SF29">
    <property type="entry name" value="ASPERFURANONE POLYKETIDE SYNTHASE AFOG-RELATED"/>
    <property type="match status" value="1"/>
</dbReference>
<dbReference type="InterPro" id="IPR020841">
    <property type="entry name" value="PKS_Beta-ketoAc_synthase_dom"/>
</dbReference>
<evidence type="ECO:0000313" key="6">
    <source>
        <dbReference type="Proteomes" id="UP000295604"/>
    </source>
</evidence>
<comment type="caution">
    <text evidence="5">The sequence shown here is derived from an EMBL/GenBank/DDBJ whole genome shotgun (WGS) entry which is preliminary data.</text>
</comment>
<dbReference type="GO" id="GO:0006633">
    <property type="term" value="P:fatty acid biosynthetic process"/>
    <property type="evidence" value="ECO:0007669"/>
    <property type="project" value="TreeGrafter"/>
</dbReference>
<keyword evidence="2" id="KW-0597">Phosphoprotein</keyword>
<evidence type="ECO:0000256" key="2">
    <source>
        <dbReference type="ARBA" id="ARBA00022553"/>
    </source>
</evidence>
<accession>A0A4R8T9V8</accession>
<dbReference type="InterPro" id="IPR001227">
    <property type="entry name" value="Ac_transferase_dom_sf"/>
</dbReference>
<dbReference type="Pfam" id="PF00109">
    <property type="entry name" value="ketoacyl-synt"/>
    <property type="match status" value="1"/>
</dbReference>
<dbReference type="SMART" id="SM00825">
    <property type="entry name" value="PKS_KS"/>
    <property type="match status" value="1"/>
</dbReference>
<dbReference type="PANTHER" id="PTHR43775">
    <property type="entry name" value="FATTY ACID SYNTHASE"/>
    <property type="match status" value="1"/>
</dbReference>
<dbReference type="InterPro" id="IPR014031">
    <property type="entry name" value="Ketoacyl_synth_C"/>
</dbReference>
<dbReference type="CDD" id="cd00833">
    <property type="entry name" value="PKS"/>
    <property type="match status" value="1"/>
</dbReference>
<keyword evidence="6" id="KW-1185">Reference proteome</keyword>
<dbReference type="InterPro" id="IPR016035">
    <property type="entry name" value="Acyl_Trfase/lysoPLipase"/>
</dbReference>
<keyword evidence="3" id="KW-0808">Transferase</keyword>